<reference evidence="1" key="1">
    <citation type="submission" date="2014-05" db="EMBL/GenBank/DDBJ databases">
        <title>The transcriptome of the halophilic microalga Tetraselmis sp. GSL018 isolated from the Great Salt Lake, Utah.</title>
        <authorList>
            <person name="Jinkerson R.E."/>
            <person name="D'Adamo S."/>
            <person name="Posewitz M.C."/>
        </authorList>
    </citation>
    <scope>NUCLEOTIDE SEQUENCE</scope>
    <source>
        <strain evidence="1">GSL018</strain>
    </source>
</reference>
<accession>A0A061QYN1</accession>
<organism evidence="1">
    <name type="scientific">Tetraselmis sp. GSL018</name>
    <dbReference type="NCBI Taxonomy" id="582737"/>
    <lineage>
        <taxon>Eukaryota</taxon>
        <taxon>Viridiplantae</taxon>
        <taxon>Chlorophyta</taxon>
        <taxon>core chlorophytes</taxon>
        <taxon>Chlorodendrophyceae</taxon>
        <taxon>Chlorodendrales</taxon>
        <taxon>Chlorodendraceae</taxon>
        <taxon>Tetraselmis</taxon>
    </lineage>
</organism>
<evidence type="ECO:0000313" key="1">
    <source>
        <dbReference type="EMBL" id="JAC63550.1"/>
    </source>
</evidence>
<proteinExistence type="predicted"/>
<gene>
    <name evidence="1" type="ORF">TSPGSL018_20372</name>
</gene>
<name>A0A061QYN1_9CHLO</name>
<protein>
    <submittedName>
        <fullName evidence="1">Uncharacterized protein</fullName>
    </submittedName>
</protein>
<dbReference type="AlphaFoldDB" id="A0A061QYN1"/>
<dbReference type="EMBL" id="GBEZ01023330">
    <property type="protein sequence ID" value="JAC63550.1"/>
    <property type="molecule type" value="Transcribed_RNA"/>
</dbReference>
<sequence>MRDKSLVLKKFQEYYTVTELHTVRSTRRKPSAKSYKADDPIRWHRLWKQLTVKDCDNPGKVPRLAIGKRE</sequence>
<feature type="non-terminal residue" evidence="1">
    <location>
        <position position="70"/>
    </location>
</feature>